<sequence>MPASAGGDGRGRFRGHIMGAKDKVSAAGTPYAAPHGKPECSSGLPLLVLKLYPELHSGIPPGREVNISIVWITMDINSKLVQFREVSANFIKVQTPNLPPVEVNWSP</sequence>
<evidence type="ECO:0000313" key="1">
    <source>
        <dbReference type="EMBL" id="CAI9559365.1"/>
    </source>
</evidence>
<protein>
    <submittedName>
        <fullName evidence="1">Uncharacterized protein</fullName>
    </submittedName>
</protein>
<reference evidence="1" key="1">
    <citation type="submission" date="2023-05" db="EMBL/GenBank/DDBJ databases">
        <authorList>
            <person name="Stuckert A."/>
        </authorList>
    </citation>
    <scope>NUCLEOTIDE SEQUENCE</scope>
</reference>
<keyword evidence="2" id="KW-1185">Reference proteome</keyword>
<accession>A0ABN9CI59</accession>
<gene>
    <name evidence="1" type="ORF">SPARVUS_LOCUS5048744</name>
</gene>
<comment type="caution">
    <text evidence="1">The sequence shown here is derived from an EMBL/GenBank/DDBJ whole genome shotgun (WGS) entry which is preliminary data.</text>
</comment>
<organism evidence="1 2">
    <name type="scientific">Staurois parvus</name>
    <dbReference type="NCBI Taxonomy" id="386267"/>
    <lineage>
        <taxon>Eukaryota</taxon>
        <taxon>Metazoa</taxon>
        <taxon>Chordata</taxon>
        <taxon>Craniata</taxon>
        <taxon>Vertebrata</taxon>
        <taxon>Euteleostomi</taxon>
        <taxon>Amphibia</taxon>
        <taxon>Batrachia</taxon>
        <taxon>Anura</taxon>
        <taxon>Neobatrachia</taxon>
        <taxon>Ranoidea</taxon>
        <taxon>Ranidae</taxon>
        <taxon>Staurois</taxon>
    </lineage>
</organism>
<dbReference type="EMBL" id="CATNWA010010114">
    <property type="protein sequence ID" value="CAI9559365.1"/>
    <property type="molecule type" value="Genomic_DNA"/>
</dbReference>
<feature type="non-terminal residue" evidence="1">
    <location>
        <position position="107"/>
    </location>
</feature>
<evidence type="ECO:0000313" key="2">
    <source>
        <dbReference type="Proteomes" id="UP001162483"/>
    </source>
</evidence>
<dbReference type="Proteomes" id="UP001162483">
    <property type="component" value="Unassembled WGS sequence"/>
</dbReference>
<proteinExistence type="predicted"/>
<name>A0ABN9CI59_9NEOB</name>